<feature type="non-terminal residue" evidence="1">
    <location>
        <position position="95"/>
    </location>
</feature>
<evidence type="ECO:0000313" key="2">
    <source>
        <dbReference type="Proteomes" id="UP000410492"/>
    </source>
</evidence>
<accession>A0A653CFU7</accession>
<protein>
    <submittedName>
        <fullName evidence="1">Uncharacterized protein</fullName>
    </submittedName>
</protein>
<feature type="non-terminal residue" evidence="1">
    <location>
        <position position="1"/>
    </location>
</feature>
<dbReference type="Proteomes" id="UP000410492">
    <property type="component" value="Unassembled WGS sequence"/>
</dbReference>
<dbReference type="AlphaFoldDB" id="A0A653CFU7"/>
<name>A0A653CFU7_CALMS</name>
<sequence>QERPGFSGNSRVGQILWAGPPDLPVVSRYAVKSMSSSSDDDFIALESVFTKLKRKKVGIHTLNRERTKYGEYHHISLFQSLKNDNQRFFQYTRMT</sequence>
<reference evidence="1 2" key="1">
    <citation type="submission" date="2019-01" db="EMBL/GenBank/DDBJ databases">
        <authorList>
            <person name="Sayadi A."/>
        </authorList>
    </citation>
    <scope>NUCLEOTIDE SEQUENCE [LARGE SCALE GENOMIC DNA]</scope>
</reference>
<dbReference type="EMBL" id="CAACVG010007693">
    <property type="protein sequence ID" value="VEN46629.1"/>
    <property type="molecule type" value="Genomic_DNA"/>
</dbReference>
<keyword evidence="2" id="KW-1185">Reference proteome</keyword>
<gene>
    <name evidence="1" type="ORF">CALMAC_LOCUS8660</name>
</gene>
<dbReference type="OrthoDB" id="8195499at2759"/>
<proteinExistence type="predicted"/>
<organism evidence="1 2">
    <name type="scientific">Callosobruchus maculatus</name>
    <name type="common">Southern cowpea weevil</name>
    <name type="synonym">Pulse bruchid</name>
    <dbReference type="NCBI Taxonomy" id="64391"/>
    <lineage>
        <taxon>Eukaryota</taxon>
        <taxon>Metazoa</taxon>
        <taxon>Ecdysozoa</taxon>
        <taxon>Arthropoda</taxon>
        <taxon>Hexapoda</taxon>
        <taxon>Insecta</taxon>
        <taxon>Pterygota</taxon>
        <taxon>Neoptera</taxon>
        <taxon>Endopterygota</taxon>
        <taxon>Coleoptera</taxon>
        <taxon>Polyphaga</taxon>
        <taxon>Cucujiformia</taxon>
        <taxon>Chrysomeloidea</taxon>
        <taxon>Chrysomelidae</taxon>
        <taxon>Bruchinae</taxon>
        <taxon>Bruchini</taxon>
        <taxon>Callosobruchus</taxon>
    </lineage>
</organism>
<evidence type="ECO:0000313" key="1">
    <source>
        <dbReference type="EMBL" id="VEN46629.1"/>
    </source>
</evidence>